<sequence length="294" mass="30613">MYCKIWMERQCKDDVEVLHARLGPYRGSQTPFGSSSTTTAAGSKRKAPSPSTTPSKRTRRATAPMPPSNNVSIDPALSTASAPPLPTPGPMLSTVGLAVGMDATASTTPALSPTTACAPFSSSITPSSAPSTASAVASFPLPTSSEVPAPVTRPKPKPRTRRAAANPAPVAVELSVAEEIPSQPDGESAPQKEPVTSSEPPTWIKPLVSLFGPQSGPPARADALAAARDRVVEGNSNGADGEGAPAVALRPWHETSNQQLGVKEFMLYRISEYQRADYASSVRSLLEGAYKGRA</sequence>
<keyword evidence="3" id="KW-1185">Reference proteome</keyword>
<feature type="compositionally biased region" description="Low complexity" evidence="1">
    <location>
        <begin position="33"/>
        <end position="42"/>
    </location>
</feature>
<gene>
    <name evidence="2" type="ORF">CVT26_007984</name>
</gene>
<protein>
    <submittedName>
        <fullName evidence="2">Uncharacterized protein</fullName>
    </submittedName>
</protein>
<dbReference type="Proteomes" id="UP000284706">
    <property type="component" value="Unassembled WGS sequence"/>
</dbReference>
<accession>A0A409W7R5</accession>
<dbReference type="InParanoid" id="A0A409W7R5"/>
<evidence type="ECO:0000256" key="1">
    <source>
        <dbReference type="SAM" id="MobiDB-lite"/>
    </source>
</evidence>
<dbReference type="EMBL" id="NHYE01005335">
    <property type="protein sequence ID" value="PPQ74515.1"/>
    <property type="molecule type" value="Genomic_DNA"/>
</dbReference>
<dbReference type="AlphaFoldDB" id="A0A409W7R5"/>
<reference evidence="2 3" key="1">
    <citation type="journal article" date="2018" name="Evol. Lett.">
        <title>Horizontal gene cluster transfer increased hallucinogenic mushroom diversity.</title>
        <authorList>
            <person name="Reynolds H.T."/>
            <person name="Vijayakumar V."/>
            <person name="Gluck-Thaler E."/>
            <person name="Korotkin H.B."/>
            <person name="Matheny P.B."/>
            <person name="Slot J.C."/>
        </authorList>
    </citation>
    <scope>NUCLEOTIDE SEQUENCE [LARGE SCALE GENOMIC DNA]</scope>
    <source>
        <strain evidence="2 3">SRW20</strain>
    </source>
</reference>
<feature type="compositionally biased region" description="Low complexity" evidence="1">
    <location>
        <begin position="163"/>
        <end position="172"/>
    </location>
</feature>
<comment type="caution">
    <text evidence="2">The sequence shown here is derived from an EMBL/GenBank/DDBJ whole genome shotgun (WGS) entry which is preliminary data.</text>
</comment>
<evidence type="ECO:0000313" key="3">
    <source>
        <dbReference type="Proteomes" id="UP000284706"/>
    </source>
</evidence>
<organism evidence="2 3">
    <name type="scientific">Gymnopilus dilepis</name>
    <dbReference type="NCBI Taxonomy" id="231916"/>
    <lineage>
        <taxon>Eukaryota</taxon>
        <taxon>Fungi</taxon>
        <taxon>Dikarya</taxon>
        <taxon>Basidiomycota</taxon>
        <taxon>Agaricomycotina</taxon>
        <taxon>Agaricomycetes</taxon>
        <taxon>Agaricomycetidae</taxon>
        <taxon>Agaricales</taxon>
        <taxon>Agaricineae</taxon>
        <taxon>Hymenogastraceae</taxon>
        <taxon>Gymnopilus</taxon>
    </lineage>
</organism>
<name>A0A409W7R5_9AGAR</name>
<evidence type="ECO:0000313" key="2">
    <source>
        <dbReference type="EMBL" id="PPQ74515.1"/>
    </source>
</evidence>
<proteinExistence type="predicted"/>
<feature type="region of interest" description="Disordered" evidence="1">
    <location>
        <begin position="23"/>
        <end position="93"/>
    </location>
</feature>
<feature type="region of interest" description="Disordered" evidence="1">
    <location>
        <begin position="118"/>
        <end position="222"/>
    </location>
</feature>
<feature type="compositionally biased region" description="Low complexity" evidence="1">
    <location>
        <begin position="118"/>
        <end position="140"/>
    </location>
</feature>